<evidence type="ECO:0000313" key="10">
    <source>
        <dbReference type="Proteomes" id="UP000195521"/>
    </source>
</evidence>
<dbReference type="GO" id="GO:0006623">
    <property type="term" value="P:protein targeting to vacuole"/>
    <property type="evidence" value="ECO:0007669"/>
    <property type="project" value="TreeGrafter"/>
</dbReference>
<dbReference type="Gene3D" id="1.25.10.10">
    <property type="entry name" value="Leucine-rich Repeat Variant"/>
    <property type="match status" value="1"/>
</dbReference>
<evidence type="ECO:0000256" key="2">
    <source>
        <dbReference type="ARBA" id="ARBA00006613"/>
    </source>
</evidence>
<feature type="coiled-coil region" evidence="7">
    <location>
        <begin position="1150"/>
        <end position="1177"/>
    </location>
</feature>
<reference evidence="10" key="1">
    <citation type="submission" date="2017-04" db="EMBL/GenBank/DDBJ databases">
        <title>Plasmodium gonderi genome.</title>
        <authorList>
            <person name="Arisue N."/>
            <person name="Honma H."/>
            <person name="Kawai S."/>
            <person name="Tougan T."/>
            <person name="Tanabe K."/>
            <person name="Horii T."/>
        </authorList>
    </citation>
    <scope>NUCLEOTIDE SEQUENCE [LARGE SCALE GENOMIC DNA]</scope>
    <source>
        <strain evidence="10">ATCC 30045</strain>
    </source>
</reference>
<dbReference type="PANTHER" id="PTHR22781">
    <property type="entry name" value="DELTA ADAPTIN-RELATED"/>
    <property type="match status" value="1"/>
</dbReference>
<feature type="transmembrane region" description="Helical" evidence="8">
    <location>
        <begin position="928"/>
        <end position="952"/>
    </location>
</feature>
<evidence type="ECO:0000256" key="1">
    <source>
        <dbReference type="ARBA" id="ARBA00004308"/>
    </source>
</evidence>
<keyword evidence="5" id="KW-0653">Protein transport</keyword>
<dbReference type="GeneID" id="39745654"/>
<name>A0A1Y1J8X7_PLAGO</name>
<accession>A0A1Y1J8X7</accession>
<dbReference type="OMA" id="IHIFYTN"/>
<keyword evidence="7" id="KW-0175">Coiled coil</keyword>
<evidence type="ECO:0000313" key="9">
    <source>
        <dbReference type="EMBL" id="GAW78956.1"/>
    </source>
</evidence>
<organism evidence="9 10">
    <name type="scientific">Plasmodium gonderi</name>
    <dbReference type="NCBI Taxonomy" id="77519"/>
    <lineage>
        <taxon>Eukaryota</taxon>
        <taxon>Sar</taxon>
        <taxon>Alveolata</taxon>
        <taxon>Apicomplexa</taxon>
        <taxon>Aconoidasida</taxon>
        <taxon>Haemosporida</taxon>
        <taxon>Plasmodiidae</taxon>
        <taxon>Plasmodium</taxon>
        <taxon>Plasmodium (Plasmodium)</taxon>
    </lineage>
</organism>
<comment type="caution">
    <text evidence="9">The sequence shown here is derived from an EMBL/GenBank/DDBJ whole genome shotgun (WGS) entry which is preliminary data.</text>
</comment>
<evidence type="ECO:0000256" key="6">
    <source>
        <dbReference type="ARBA" id="ARBA00023136"/>
    </source>
</evidence>
<protein>
    <submittedName>
        <fullName evidence="9">AP-3 complex subunit delta</fullName>
    </submittedName>
</protein>
<evidence type="ECO:0000256" key="8">
    <source>
        <dbReference type="SAM" id="Phobius"/>
    </source>
</evidence>
<evidence type="ECO:0000256" key="5">
    <source>
        <dbReference type="ARBA" id="ARBA00022927"/>
    </source>
</evidence>
<keyword evidence="3" id="KW-0813">Transport</keyword>
<dbReference type="GO" id="GO:0006896">
    <property type="term" value="P:Golgi to vacuole transport"/>
    <property type="evidence" value="ECO:0007669"/>
    <property type="project" value="TreeGrafter"/>
</dbReference>
<sequence>MNGSFIEMIKDIKRDDSIKNVEKNYELCVNSIKEIEKKKKKKNEHIFLLNNSTIKEKSIALLKLLYLQMFGKKIDPEHNFAVIEILTCDKYILKRRAHLFLHNASDKEDIIFLSINLFKKELYKENFPTDSSCTKANVLSSLSNIGCTFVKDNISLLNDSISAYIDVTNGSSANSVSVKRQNLPFNEITTKGEDHKKNQFGQRNCFEKETKIYNTVLILNTVSNICTNIMSSNLYSDIFLLLNNSQLYIRKKTIISLHKLVICNLDILPIFFDVIKKNFIALYNNENPSFNKLPKDQVDYSHTNNNTILCCLIINILAEIFCTLEKNDLTCSGEKCEMSIGNTRNSTNIGKNKGKGRPPMEEANNMYHKRDITNLPAKQTDKSYQACSRTHDQQETRKIIHENEVSVHLKKFLSFIPLIYNILNERLSMIDNWKLIKIIKFLNRLVKYENRIYKKFLHLIVHIFFTSKAKSVIYECLAFLLINYPKDCYIEFDIERYVINSVTIPEEVPTVSVTTEESTKSAEGKCKSGYLNERHQKSLENSTVVPPKENASKFEKKENFVGDTIPLSDTIKGDDQQSNRNVNVKRGIISSDSQNEQTIQNSMDKLLYLCLRYLMKDFFNEDKNIVYMTTKLYEYIFVSPNLYYKFMQYNMISQFSNGILNNFYKDITIRRILLHILYYLMNENNFESIVYNILTYLHNKSESDFTGEYINVILQYGENHLHLVKNRNLYIFILFFLLCLKNHKKELDVLQEILRVNKKPGEEDTVHITTNFLSAMYIVTYSAALMKYSLSQAPPVASDIVRGSDTSKMSYANPTNVQENVQDGTNIHASVKTIHGVHKTNHDSIILDDICNFLREIKTFDVLSRYDIFAYITATLNMKQNINIDNEKVPYEDVNRVNVTIFEYLIYFLSLYLEETYNQIKEYKNNEFLNIFFFSLYIFFTHFSSSSILWYIMKIFLFFYQFEEHANVVSFYFKKLAFHVNYLIDKRDTVHNIDRCVLLRILLTLINVQTSLITQASDGIPVRHCNSESNFHSVGEFNFYSYLTDYVEIPKSDMQVDLDKPFKYDDSFFLHSAKMKDSQIQYQKNTRDIPSVTGFASALDAIETRGEVNTVESTTSVTASTSASITIAYDIPISSARNNDMNSWKGEKFHKDIQNFVDKLKEELKKWKKKQAFYQIHENDQVKLYFQICQEEELLRLYIQLVDPHLSLEKFNIYTSLQVKTYDVVKKKKEYEMVLIDDCDLIHQSKFNVNVETETNFHHHNNSHKHPHNVDISNKRNAEEENKKSDQVKLTGVENVCDNLLICVKFEMPSSFVTLSYDYFCNSRYYQVQSVHIPFVPLYPISISVDELTKVRLKNVEIIKKQNSTHRTLTHEIKLDNGTDPNRIIFSYYAFLAEYLHLFFFNMKNVFLNLQHGSCKDKLRLIFCVILVSQRKTTGGKTVLLINVQHKKKSQVGDICIYDIETKIKILNDSEDQCFQLLHYIQFYLTKLLSEKIKIKFPCVAVTRV</sequence>
<dbReference type="InterPro" id="IPR017105">
    <property type="entry name" value="AP3_complex_dsu"/>
</dbReference>
<dbReference type="SUPFAM" id="SSF48371">
    <property type="entry name" value="ARM repeat"/>
    <property type="match status" value="1"/>
</dbReference>
<evidence type="ECO:0000256" key="3">
    <source>
        <dbReference type="ARBA" id="ARBA00022448"/>
    </source>
</evidence>
<keyword evidence="8" id="KW-0812">Transmembrane</keyword>
<dbReference type="GO" id="GO:0030123">
    <property type="term" value="C:AP-3 adaptor complex"/>
    <property type="evidence" value="ECO:0007669"/>
    <property type="project" value="InterPro"/>
</dbReference>
<dbReference type="EMBL" id="BDQF01000001">
    <property type="protein sequence ID" value="GAW78956.1"/>
    <property type="molecule type" value="Genomic_DNA"/>
</dbReference>
<comment type="subcellular location">
    <subcellularLocation>
        <location evidence="1">Endomembrane system</location>
    </subcellularLocation>
</comment>
<dbReference type="Proteomes" id="UP000195521">
    <property type="component" value="Unassembled WGS sequence"/>
</dbReference>
<comment type="similarity">
    <text evidence="2">Belongs to the adaptor complexes large subunit family.</text>
</comment>
<proteinExistence type="inferred from homology"/>
<keyword evidence="10" id="KW-1185">Reference proteome</keyword>
<gene>
    <name evidence="9" type="ORF">PGO_011040</name>
</gene>
<keyword evidence="4" id="KW-0677">Repeat</keyword>
<keyword evidence="8" id="KW-1133">Transmembrane helix</keyword>
<dbReference type="PANTHER" id="PTHR22781:SF12">
    <property type="entry name" value="AP-3 COMPLEX SUBUNIT DELTA-1"/>
    <property type="match status" value="1"/>
</dbReference>
<dbReference type="GO" id="GO:0010008">
    <property type="term" value="C:endosome membrane"/>
    <property type="evidence" value="ECO:0007669"/>
    <property type="project" value="TreeGrafter"/>
</dbReference>
<keyword evidence="6 8" id="KW-0472">Membrane</keyword>
<dbReference type="RefSeq" id="XP_028541545.1">
    <property type="nucleotide sequence ID" value="XM_028685744.1"/>
</dbReference>
<evidence type="ECO:0000256" key="7">
    <source>
        <dbReference type="SAM" id="Coils"/>
    </source>
</evidence>
<dbReference type="InterPro" id="IPR016024">
    <property type="entry name" value="ARM-type_fold"/>
</dbReference>
<dbReference type="OrthoDB" id="10264595at2759"/>
<evidence type="ECO:0000256" key="4">
    <source>
        <dbReference type="ARBA" id="ARBA00022737"/>
    </source>
</evidence>
<dbReference type="InterPro" id="IPR011989">
    <property type="entry name" value="ARM-like"/>
</dbReference>